<dbReference type="KEGG" id="bbig:BBBOND_0307310"/>
<dbReference type="GeneID" id="24565368"/>
<dbReference type="RefSeq" id="XP_012769013.1">
    <property type="nucleotide sequence ID" value="XM_012913559.1"/>
</dbReference>
<evidence type="ECO:0000313" key="2">
    <source>
        <dbReference type="Proteomes" id="UP000033188"/>
    </source>
</evidence>
<dbReference type="AlphaFoldDB" id="A0A061DA55"/>
<proteinExistence type="predicted"/>
<gene>
    <name evidence="1" type="ORF">BBBOND_0307310</name>
</gene>
<dbReference type="Proteomes" id="UP000033188">
    <property type="component" value="Chromosome 3"/>
</dbReference>
<dbReference type="EMBL" id="LK391709">
    <property type="protein sequence ID" value="CDR96827.1"/>
    <property type="molecule type" value="Genomic_DNA"/>
</dbReference>
<evidence type="ECO:0000313" key="1">
    <source>
        <dbReference type="EMBL" id="CDR96827.1"/>
    </source>
</evidence>
<protein>
    <submittedName>
        <fullName evidence="1">Uncharacterized protein</fullName>
    </submittedName>
</protein>
<sequence>MKFSSATLQRRVLSAGRSAADCLEEFRRLAAEQSRCRLTFEGWPPPSRLQIGDGTLAPLGRDIFVFRRALKDGLRSEPTLVLCCAGRPMLMLRRSEFEALVQRLQWIKDQMKEFYKLI</sequence>
<dbReference type="OrthoDB" id="360604at2759"/>
<reference evidence="2" key="1">
    <citation type="journal article" date="2014" name="Nucleic Acids Res.">
        <title>The evolutionary dynamics of variant antigen genes in Babesia reveal a history of genomic innovation underlying host-parasite interaction.</title>
        <authorList>
            <person name="Jackson A.P."/>
            <person name="Otto T.D."/>
            <person name="Darby A."/>
            <person name="Ramaprasad A."/>
            <person name="Xia D."/>
            <person name="Echaide I.E."/>
            <person name="Farber M."/>
            <person name="Gahlot S."/>
            <person name="Gamble J."/>
            <person name="Gupta D."/>
            <person name="Gupta Y."/>
            <person name="Jackson L."/>
            <person name="Malandrin L."/>
            <person name="Malas T.B."/>
            <person name="Moussa E."/>
            <person name="Nair M."/>
            <person name="Reid A.J."/>
            <person name="Sanders M."/>
            <person name="Sharma J."/>
            <person name="Tracey A."/>
            <person name="Quail M.A."/>
            <person name="Weir W."/>
            <person name="Wastling J.M."/>
            <person name="Hall N."/>
            <person name="Willadsen P."/>
            <person name="Lingelbach K."/>
            <person name="Shiels B."/>
            <person name="Tait A."/>
            <person name="Berriman M."/>
            <person name="Allred D.R."/>
            <person name="Pain A."/>
        </authorList>
    </citation>
    <scope>NUCLEOTIDE SEQUENCE [LARGE SCALE GENOMIC DNA]</scope>
    <source>
        <strain evidence="2">Bond</strain>
    </source>
</reference>
<dbReference type="OMA" id="PTLVFCC"/>
<dbReference type="VEuPathDB" id="PiroplasmaDB:BBBOND_0307310"/>
<keyword evidence="2" id="KW-1185">Reference proteome</keyword>
<organism evidence="1 2">
    <name type="scientific">Babesia bigemina</name>
    <dbReference type="NCBI Taxonomy" id="5866"/>
    <lineage>
        <taxon>Eukaryota</taxon>
        <taxon>Sar</taxon>
        <taxon>Alveolata</taxon>
        <taxon>Apicomplexa</taxon>
        <taxon>Aconoidasida</taxon>
        <taxon>Piroplasmida</taxon>
        <taxon>Babesiidae</taxon>
        <taxon>Babesia</taxon>
    </lineage>
</organism>
<name>A0A061DA55_BABBI</name>
<accession>A0A061DA55</accession>